<dbReference type="Proteomes" id="UP000507470">
    <property type="component" value="Unassembled WGS sequence"/>
</dbReference>
<evidence type="ECO:0000313" key="2">
    <source>
        <dbReference type="EMBL" id="CAC5411445.1"/>
    </source>
</evidence>
<evidence type="ECO:0000313" key="3">
    <source>
        <dbReference type="Proteomes" id="UP000507470"/>
    </source>
</evidence>
<evidence type="ECO:0000256" key="1">
    <source>
        <dbReference type="SAM" id="Phobius"/>
    </source>
</evidence>
<organism evidence="2 3">
    <name type="scientific">Mytilus coruscus</name>
    <name type="common">Sea mussel</name>
    <dbReference type="NCBI Taxonomy" id="42192"/>
    <lineage>
        <taxon>Eukaryota</taxon>
        <taxon>Metazoa</taxon>
        <taxon>Spiralia</taxon>
        <taxon>Lophotrochozoa</taxon>
        <taxon>Mollusca</taxon>
        <taxon>Bivalvia</taxon>
        <taxon>Autobranchia</taxon>
        <taxon>Pteriomorphia</taxon>
        <taxon>Mytilida</taxon>
        <taxon>Mytiloidea</taxon>
        <taxon>Mytilidae</taxon>
        <taxon>Mytilinae</taxon>
        <taxon>Mytilus</taxon>
    </lineage>
</organism>
<keyword evidence="1" id="KW-0812">Transmembrane</keyword>
<keyword evidence="3" id="KW-1185">Reference proteome</keyword>
<reference evidence="2 3" key="1">
    <citation type="submission" date="2020-06" db="EMBL/GenBank/DDBJ databases">
        <authorList>
            <person name="Li R."/>
            <person name="Bekaert M."/>
        </authorList>
    </citation>
    <scope>NUCLEOTIDE SEQUENCE [LARGE SCALE GENOMIC DNA]</scope>
    <source>
        <strain evidence="3">wild</strain>
    </source>
</reference>
<sequence>MSPKLQTTTQISARNANVVIPRSKLVFQPLFNLANCNAGRYQPIVFTTHGNSECIYSKSKCTEEGQVVVSNDSLSSDAACRCDYTKGYAFVTKPKNSCFCKPSEEDCSCFIVTCTKLSPDYQCITDKEMVVNATCQEILPLISYDTDNNTAQFIGSNIKSHSNSHRVADIISASITVSFVLAVIVLLKFVVFGKHFLFCDYKYAQLTEEKRVN</sequence>
<proteinExistence type="predicted"/>
<name>A0A6J8DUB8_MYTCO</name>
<dbReference type="EMBL" id="CACVKT020007853">
    <property type="protein sequence ID" value="CAC5411445.1"/>
    <property type="molecule type" value="Genomic_DNA"/>
</dbReference>
<feature type="transmembrane region" description="Helical" evidence="1">
    <location>
        <begin position="170"/>
        <end position="192"/>
    </location>
</feature>
<dbReference type="OrthoDB" id="6173144at2759"/>
<keyword evidence="1" id="KW-1133">Transmembrane helix</keyword>
<dbReference type="AlphaFoldDB" id="A0A6J8DUB8"/>
<protein>
    <submittedName>
        <fullName evidence="2">Uncharacterized protein</fullName>
    </submittedName>
</protein>
<keyword evidence="1" id="KW-0472">Membrane</keyword>
<gene>
    <name evidence="2" type="ORF">MCOR_44535</name>
</gene>
<accession>A0A6J8DUB8</accession>